<dbReference type="GO" id="GO:0046656">
    <property type="term" value="P:folic acid biosynthetic process"/>
    <property type="evidence" value="ECO:0007669"/>
    <property type="project" value="UniProtKB-UniRule"/>
</dbReference>
<reference evidence="4" key="1">
    <citation type="submission" date="2016-10" db="EMBL/GenBank/DDBJ databases">
        <authorList>
            <person name="Varghese N."/>
            <person name="Submissions S."/>
        </authorList>
    </citation>
    <scope>NUCLEOTIDE SEQUENCE [LARGE SCALE GENOMIC DNA]</scope>
    <source>
        <strain evidence="4">DSM 3695</strain>
    </source>
</reference>
<dbReference type="EC" id="4.1.2.25" evidence="1"/>
<gene>
    <name evidence="3" type="ORF">SAMN04488122_5584</name>
</gene>
<dbReference type="NCBIfam" id="TIGR00525">
    <property type="entry name" value="folB"/>
    <property type="match status" value="1"/>
</dbReference>
<protein>
    <recommendedName>
        <fullName evidence="1">7,8-dihydroneopterin aldolase</fullName>
        <ecNumber evidence="1">4.1.2.25</ecNumber>
    </recommendedName>
</protein>
<dbReference type="AlphaFoldDB" id="A0A1I0SAR5"/>
<dbReference type="STRING" id="29529.SAMN04488122_5584"/>
<comment type="catalytic activity">
    <reaction evidence="1">
        <text>7,8-dihydroneopterin = 6-hydroxymethyl-7,8-dihydropterin + glycolaldehyde</text>
        <dbReference type="Rhea" id="RHEA:10540"/>
        <dbReference type="ChEBI" id="CHEBI:17001"/>
        <dbReference type="ChEBI" id="CHEBI:17071"/>
        <dbReference type="ChEBI" id="CHEBI:44841"/>
        <dbReference type="EC" id="4.1.2.25"/>
    </reaction>
</comment>
<organism evidence="3 4">
    <name type="scientific">Chitinophaga arvensicola</name>
    <dbReference type="NCBI Taxonomy" id="29529"/>
    <lineage>
        <taxon>Bacteria</taxon>
        <taxon>Pseudomonadati</taxon>
        <taxon>Bacteroidota</taxon>
        <taxon>Chitinophagia</taxon>
        <taxon>Chitinophagales</taxon>
        <taxon>Chitinophagaceae</taxon>
        <taxon>Chitinophaga</taxon>
    </lineage>
</organism>
<feature type="domain" description="Dihydroneopterin aldolase/epimerase" evidence="2">
    <location>
        <begin position="13"/>
        <end position="123"/>
    </location>
</feature>
<keyword evidence="1" id="KW-0456">Lyase</keyword>
<sequence>MIRYPQFSFMLTIALEEATFYAYHGLYPEETIIGNHFVLDVAVRIPGTVPVDDLSETVNYQGIYEIAKAIMEVPRPLLEEVVYELTDALKQRYPAIQHSMVSLRKMNPPMGATIRNSLVSLEKNY</sequence>
<keyword evidence="4" id="KW-1185">Reference proteome</keyword>
<dbReference type="Pfam" id="PF02152">
    <property type="entry name" value="FolB"/>
    <property type="match status" value="1"/>
</dbReference>
<dbReference type="NCBIfam" id="TIGR00526">
    <property type="entry name" value="folB_dom"/>
    <property type="match status" value="1"/>
</dbReference>
<keyword evidence="1" id="KW-0289">Folate biosynthesis</keyword>
<proteinExistence type="inferred from homology"/>
<evidence type="ECO:0000313" key="4">
    <source>
        <dbReference type="Proteomes" id="UP000199310"/>
    </source>
</evidence>
<dbReference type="InterPro" id="IPR006156">
    <property type="entry name" value="Dihydroneopterin_aldolase"/>
</dbReference>
<comment type="pathway">
    <text evidence="1">Cofactor biosynthesis; tetrahydrofolate biosynthesis; 2-amino-4-hydroxy-6-hydroxymethyl-7,8-dihydropteridine diphosphate from 7,8-dihydroneopterin triphosphate: step 3/4.</text>
</comment>
<evidence type="ECO:0000256" key="1">
    <source>
        <dbReference type="RuleBase" id="RU362079"/>
    </source>
</evidence>
<dbReference type="GO" id="GO:0046654">
    <property type="term" value="P:tetrahydrofolate biosynthetic process"/>
    <property type="evidence" value="ECO:0007669"/>
    <property type="project" value="UniProtKB-UniRule"/>
</dbReference>
<evidence type="ECO:0000313" key="3">
    <source>
        <dbReference type="EMBL" id="SEW53593.1"/>
    </source>
</evidence>
<comment type="function">
    <text evidence="1">Catalyzes the conversion of 7,8-dihydroneopterin to 6-hydroxymethyl-7,8-dihydropterin.</text>
</comment>
<dbReference type="SUPFAM" id="SSF55620">
    <property type="entry name" value="Tetrahydrobiopterin biosynthesis enzymes-like"/>
    <property type="match status" value="1"/>
</dbReference>
<dbReference type="RefSeq" id="WP_089900851.1">
    <property type="nucleotide sequence ID" value="NZ_FOJG01000002.1"/>
</dbReference>
<dbReference type="Gene3D" id="3.30.1130.10">
    <property type="match status" value="1"/>
</dbReference>
<dbReference type="GO" id="GO:0004150">
    <property type="term" value="F:dihydroneopterin aldolase activity"/>
    <property type="evidence" value="ECO:0007669"/>
    <property type="project" value="UniProtKB-UniRule"/>
</dbReference>
<dbReference type="OrthoDB" id="9803748at2"/>
<dbReference type="Proteomes" id="UP000199310">
    <property type="component" value="Unassembled WGS sequence"/>
</dbReference>
<accession>A0A1I0SAR5</accession>
<dbReference type="EMBL" id="FOJG01000002">
    <property type="protein sequence ID" value="SEW53593.1"/>
    <property type="molecule type" value="Genomic_DNA"/>
</dbReference>
<comment type="similarity">
    <text evidence="1">Belongs to the DHNA family.</text>
</comment>
<evidence type="ECO:0000259" key="2">
    <source>
        <dbReference type="SMART" id="SM00905"/>
    </source>
</evidence>
<dbReference type="InterPro" id="IPR006157">
    <property type="entry name" value="FolB_dom"/>
</dbReference>
<dbReference type="SMART" id="SM00905">
    <property type="entry name" value="FolB"/>
    <property type="match status" value="1"/>
</dbReference>
<name>A0A1I0SAR5_9BACT</name>
<dbReference type="InterPro" id="IPR043133">
    <property type="entry name" value="GTP-CH-I_C/QueF"/>
</dbReference>
<dbReference type="UniPathway" id="UPA00077">
    <property type="reaction ID" value="UER00154"/>
</dbReference>